<organism evidence="1 2">
    <name type="scientific">Cinchona calisaya</name>
    <dbReference type="NCBI Taxonomy" id="153742"/>
    <lineage>
        <taxon>Eukaryota</taxon>
        <taxon>Viridiplantae</taxon>
        <taxon>Streptophyta</taxon>
        <taxon>Embryophyta</taxon>
        <taxon>Tracheophyta</taxon>
        <taxon>Spermatophyta</taxon>
        <taxon>Magnoliopsida</taxon>
        <taxon>eudicotyledons</taxon>
        <taxon>Gunneridae</taxon>
        <taxon>Pentapetalae</taxon>
        <taxon>asterids</taxon>
        <taxon>lamiids</taxon>
        <taxon>Gentianales</taxon>
        <taxon>Rubiaceae</taxon>
        <taxon>Cinchonoideae</taxon>
        <taxon>Cinchoneae</taxon>
        <taxon>Cinchona</taxon>
    </lineage>
</organism>
<evidence type="ECO:0000313" key="1">
    <source>
        <dbReference type="EMBL" id="KAL3497830.1"/>
    </source>
</evidence>
<evidence type="ECO:0000313" key="2">
    <source>
        <dbReference type="Proteomes" id="UP001630127"/>
    </source>
</evidence>
<sequence length="117" mass="14245">MNSSILENKTFLPTWFSKWFQSYRVPENFLPSELQNLFKQFKKIFSNYFIDSDIPTKSLLNFLAKFNFPWFFAQKLEVGIAPGYFLPQLRRVRENKWWPNYEINYSQIEQSLLQEEI</sequence>
<gene>
    <name evidence="1" type="ORF">ACH5RR_040562</name>
</gene>
<accession>A0ABD2XWC6</accession>
<comment type="caution">
    <text evidence="1">The sequence shown here is derived from an EMBL/GenBank/DDBJ whole genome shotgun (WGS) entry which is preliminary data.</text>
</comment>
<dbReference type="Proteomes" id="UP001630127">
    <property type="component" value="Unassembled WGS sequence"/>
</dbReference>
<dbReference type="AlphaFoldDB" id="A0ABD2XWC6"/>
<dbReference type="EMBL" id="JBJUIK010000017">
    <property type="protein sequence ID" value="KAL3497830.1"/>
    <property type="molecule type" value="Genomic_DNA"/>
</dbReference>
<reference evidence="1 2" key="1">
    <citation type="submission" date="2024-11" db="EMBL/GenBank/DDBJ databases">
        <title>A near-complete genome assembly of Cinchona calisaya.</title>
        <authorList>
            <person name="Lian D.C."/>
            <person name="Zhao X.W."/>
            <person name="Wei L."/>
        </authorList>
    </citation>
    <scope>NUCLEOTIDE SEQUENCE [LARGE SCALE GENOMIC DNA]</scope>
    <source>
        <tissue evidence="1">Nenye</tissue>
    </source>
</reference>
<name>A0ABD2XWC6_9GENT</name>
<protein>
    <submittedName>
        <fullName evidence="1">Uncharacterized protein</fullName>
    </submittedName>
</protein>
<keyword evidence="2" id="KW-1185">Reference proteome</keyword>
<proteinExistence type="predicted"/>